<keyword evidence="3" id="KW-1185">Reference proteome</keyword>
<proteinExistence type="predicted"/>
<dbReference type="Proteomes" id="UP000256964">
    <property type="component" value="Unassembled WGS sequence"/>
</dbReference>
<evidence type="ECO:0000313" key="2">
    <source>
        <dbReference type="EMBL" id="RDX49088.1"/>
    </source>
</evidence>
<sequence length="209" mass="22836">MLSDALEVEEALRVSWREPRRNMARSRSNSAGLRRALASHGGPRGSTPSSSPLNARCRQEISPLSRDIDARKTEAEALLSADLPQTHTKQELFISPGTHAERAQDPHILRLDVQCPLTMSLLWSCSADSAPTIPVSSVVSSPRSEVICNILCSFLATSSLCHNPRMSALDVSLQRAAVLSSCLRCLPFPSITPSLQPTRDPSEVSRWLQ</sequence>
<protein>
    <submittedName>
        <fullName evidence="2">Uncharacterized protein</fullName>
    </submittedName>
</protein>
<feature type="region of interest" description="Disordered" evidence="1">
    <location>
        <begin position="21"/>
        <end position="56"/>
    </location>
</feature>
<organism evidence="2 3">
    <name type="scientific">Lentinus brumalis</name>
    <dbReference type="NCBI Taxonomy" id="2498619"/>
    <lineage>
        <taxon>Eukaryota</taxon>
        <taxon>Fungi</taxon>
        <taxon>Dikarya</taxon>
        <taxon>Basidiomycota</taxon>
        <taxon>Agaricomycotina</taxon>
        <taxon>Agaricomycetes</taxon>
        <taxon>Polyporales</taxon>
        <taxon>Polyporaceae</taxon>
        <taxon>Lentinus</taxon>
    </lineage>
</organism>
<reference evidence="2 3" key="1">
    <citation type="journal article" date="2018" name="Biotechnol. Biofuels">
        <title>Integrative visual omics of the white-rot fungus Polyporus brumalis exposes the biotechnological potential of its oxidative enzymes for delignifying raw plant biomass.</title>
        <authorList>
            <person name="Miyauchi S."/>
            <person name="Rancon A."/>
            <person name="Drula E."/>
            <person name="Hage H."/>
            <person name="Chaduli D."/>
            <person name="Favel A."/>
            <person name="Grisel S."/>
            <person name="Henrissat B."/>
            <person name="Herpoel-Gimbert I."/>
            <person name="Ruiz-Duenas F.J."/>
            <person name="Chevret D."/>
            <person name="Hainaut M."/>
            <person name="Lin J."/>
            <person name="Wang M."/>
            <person name="Pangilinan J."/>
            <person name="Lipzen A."/>
            <person name="Lesage-Meessen L."/>
            <person name="Navarro D."/>
            <person name="Riley R."/>
            <person name="Grigoriev I.V."/>
            <person name="Zhou S."/>
            <person name="Raouche S."/>
            <person name="Rosso M.N."/>
        </authorList>
    </citation>
    <scope>NUCLEOTIDE SEQUENCE [LARGE SCALE GENOMIC DNA]</scope>
    <source>
        <strain evidence="2 3">BRFM 1820</strain>
    </source>
</reference>
<evidence type="ECO:0000313" key="3">
    <source>
        <dbReference type="Proteomes" id="UP000256964"/>
    </source>
</evidence>
<name>A0A371D982_9APHY</name>
<dbReference type="AlphaFoldDB" id="A0A371D982"/>
<evidence type="ECO:0000256" key="1">
    <source>
        <dbReference type="SAM" id="MobiDB-lite"/>
    </source>
</evidence>
<gene>
    <name evidence="2" type="ORF">OH76DRAFT_554503</name>
</gene>
<feature type="compositionally biased region" description="Low complexity" evidence="1">
    <location>
        <begin position="39"/>
        <end position="52"/>
    </location>
</feature>
<accession>A0A371D982</accession>
<dbReference type="EMBL" id="KZ857407">
    <property type="protein sequence ID" value="RDX49088.1"/>
    <property type="molecule type" value="Genomic_DNA"/>
</dbReference>